<dbReference type="NCBIfam" id="TIGR00176">
    <property type="entry name" value="mobB"/>
    <property type="match status" value="1"/>
</dbReference>
<dbReference type="GO" id="GO:0006777">
    <property type="term" value="P:Mo-molybdopterin cofactor biosynthetic process"/>
    <property type="evidence" value="ECO:0007669"/>
    <property type="project" value="InterPro"/>
</dbReference>
<reference evidence="2" key="1">
    <citation type="submission" date="2018-06" db="EMBL/GenBank/DDBJ databases">
        <authorList>
            <person name="Zhirakovskaya E."/>
        </authorList>
    </citation>
    <scope>NUCLEOTIDE SEQUENCE</scope>
</reference>
<organism evidence="2">
    <name type="scientific">hydrothermal vent metagenome</name>
    <dbReference type="NCBI Taxonomy" id="652676"/>
    <lineage>
        <taxon>unclassified sequences</taxon>
        <taxon>metagenomes</taxon>
        <taxon>ecological metagenomes</taxon>
    </lineage>
</organism>
<dbReference type="InterPro" id="IPR004435">
    <property type="entry name" value="MobB_dom"/>
</dbReference>
<feature type="domain" description="Molybdopterin-guanine dinucleotide biosynthesis protein B (MobB)" evidence="1">
    <location>
        <begin position="9"/>
        <end position="143"/>
    </location>
</feature>
<dbReference type="GO" id="GO:0005525">
    <property type="term" value="F:GTP binding"/>
    <property type="evidence" value="ECO:0007669"/>
    <property type="project" value="InterPro"/>
</dbReference>
<dbReference type="InterPro" id="IPR027417">
    <property type="entry name" value="P-loop_NTPase"/>
</dbReference>
<accession>A0A3B1BN81</accession>
<dbReference type="PANTHER" id="PTHR40072:SF1">
    <property type="entry name" value="MOLYBDOPTERIN-GUANINE DINUCLEOTIDE BIOSYNTHESIS ADAPTER PROTEIN"/>
    <property type="match status" value="1"/>
</dbReference>
<gene>
    <name evidence="2" type="ORF">MNBD_GAMMA24-1529</name>
</gene>
<proteinExistence type="predicted"/>
<dbReference type="NCBIfam" id="NF008021">
    <property type="entry name" value="PRK10751.1"/>
    <property type="match status" value="1"/>
</dbReference>
<sequence>MSKCPCPLLGFVAFSGTGKTTLLKQLIPLLKQQKLKIGLIKHAHHRFDIDIPGKDSYELRKAGADQVLVASQQRWAMITETPVQKDDPALSDMLAHLDQSRLDLILIEGFKHVAFPKLELYRPTLGHPLLFPDDTDILAIATDAPLQQETTLPVLDLNQPIAIADFIRQHILAS</sequence>
<dbReference type="Pfam" id="PF03205">
    <property type="entry name" value="MobB"/>
    <property type="match status" value="1"/>
</dbReference>
<dbReference type="PANTHER" id="PTHR40072">
    <property type="entry name" value="MOLYBDOPTERIN-GUANINE DINUCLEOTIDE BIOSYNTHESIS ADAPTER PROTEIN-RELATED"/>
    <property type="match status" value="1"/>
</dbReference>
<dbReference type="AlphaFoldDB" id="A0A3B1BN81"/>
<dbReference type="FunFam" id="3.40.50.300:FF:000920">
    <property type="entry name" value="Molybdopterin-guanine dinucleotide biosynthesis protein B"/>
    <property type="match status" value="1"/>
</dbReference>
<name>A0A3B1BN81_9ZZZZ</name>
<evidence type="ECO:0000313" key="2">
    <source>
        <dbReference type="EMBL" id="VAX12928.1"/>
    </source>
</evidence>
<dbReference type="EMBL" id="UOFZ01000073">
    <property type="protein sequence ID" value="VAX12928.1"/>
    <property type="molecule type" value="Genomic_DNA"/>
</dbReference>
<dbReference type="InterPro" id="IPR052539">
    <property type="entry name" value="MGD_biosynthesis_adapter"/>
</dbReference>
<dbReference type="SUPFAM" id="SSF52540">
    <property type="entry name" value="P-loop containing nucleoside triphosphate hydrolases"/>
    <property type="match status" value="1"/>
</dbReference>
<dbReference type="Gene3D" id="3.40.50.300">
    <property type="entry name" value="P-loop containing nucleotide triphosphate hydrolases"/>
    <property type="match status" value="1"/>
</dbReference>
<protein>
    <submittedName>
        <fullName evidence="2">Molybdopterin-guanine dinucleotide biosynthesis protein MobB</fullName>
    </submittedName>
</protein>
<dbReference type="CDD" id="cd03116">
    <property type="entry name" value="MobB"/>
    <property type="match status" value="1"/>
</dbReference>
<evidence type="ECO:0000259" key="1">
    <source>
        <dbReference type="Pfam" id="PF03205"/>
    </source>
</evidence>